<proteinExistence type="predicted"/>
<name>A0A2N9EF14_FAGSY</name>
<sequence length="69" mass="7666">MNWTEHLEVKDDSAAGEPSSSTNEVNDSEEDPLEDDDDDELDLDELNELEASLSRTSIQIREPGIETSS</sequence>
<dbReference type="AlphaFoldDB" id="A0A2N9EF14"/>
<accession>A0A2N9EF14</accession>
<gene>
    <name evidence="2" type="ORF">FSB_LOCUS1142</name>
</gene>
<reference evidence="2" key="1">
    <citation type="submission" date="2018-02" db="EMBL/GenBank/DDBJ databases">
        <authorList>
            <person name="Cohen D.B."/>
            <person name="Kent A.D."/>
        </authorList>
    </citation>
    <scope>NUCLEOTIDE SEQUENCE</scope>
</reference>
<organism evidence="2">
    <name type="scientific">Fagus sylvatica</name>
    <name type="common">Beechnut</name>
    <dbReference type="NCBI Taxonomy" id="28930"/>
    <lineage>
        <taxon>Eukaryota</taxon>
        <taxon>Viridiplantae</taxon>
        <taxon>Streptophyta</taxon>
        <taxon>Embryophyta</taxon>
        <taxon>Tracheophyta</taxon>
        <taxon>Spermatophyta</taxon>
        <taxon>Magnoliopsida</taxon>
        <taxon>eudicotyledons</taxon>
        <taxon>Gunneridae</taxon>
        <taxon>Pentapetalae</taxon>
        <taxon>rosids</taxon>
        <taxon>fabids</taxon>
        <taxon>Fagales</taxon>
        <taxon>Fagaceae</taxon>
        <taxon>Fagus</taxon>
    </lineage>
</organism>
<feature type="region of interest" description="Disordered" evidence="1">
    <location>
        <begin position="1"/>
        <end position="69"/>
    </location>
</feature>
<protein>
    <submittedName>
        <fullName evidence="2">Uncharacterized protein</fullName>
    </submittedName>
</protein>
<evidence type="ECO:0000256" key="1">
    <source>
        <dbReference type="SAM" id="MobiDB-lite"/>
    </source>
</evidence>
<evidence type="ECO:0000313" key="2">
    <source>
        <dbReference type="EMBL" id="SPC73260.1"/>
    </source>
</evidence>
<dbReference type="EMBL" id="OIVN01000047">
    <property type="protein sequence ID" value="SPC73260.1"/>
    <property type="molecule type" value="Genomic_DNA"/>
</dbReference>
<feature type="compositionally biased region" description="Acidic residues" evidence="1">
    <location>
        <begin position="26"/>
        <end position="48"/>
    </location>
</feature>
<feature type="compositionally biased region" description="Basic and acidic residues" evidence="1">
    <location>
        <begin position="1"/>
        <end position="13"/>
    </location>
</feature>